<keyword evidence="4 5" id="KW-0949">S-adenosyl-L-methionine</keyword>
<keyword evidence="3 5" id="KW-0808">Transferase</keyword>
<evidence type="ECO:0000256" key="1">
    <source>
        <dbReference type="ARBA" id="ARBA00022573"/>
    </source>
</evidence>
<dbReference type="Proteomes" id="UP000185678">
    <property type="component" value="Unassembled WGS sequence"/>
</dbReference>
<dbReference type="EC" id="2.1.1.195" evidence="5"/>
<dbReference type="SUPFAM" id="SSF111342">
    <property type="entry name" value="CbiD-like"/>
    <property type="match status" value="1"/>
</dbReference>
<dbReference type="NCBIfam" id="TIGR00312">
    <property type="entry name" value="cbiD"/>
    <property type="match status" value="1"/>
</dbReference>
<reference evidence="6 7" key="1">
    <citation type="submission" date="2017-01" db="EMBL/GenBank/DDBJ databases">
        <authorList>
            <person name="Mah S.A."/>
            <person name="Swanson W.J."/>
            <person name="Moy G.W."/>
            <person name="Vacquier V.D."/>
        </authorList>
    </citation>
    <scope>NUCLEOTIDE SEQUENCE [LARGE SCALE GENOMIC DNA]</scope>
    <source>
        <strain evidence="6 7">DSM 11589</strain>
    </source>
</reference>
<dbReference type="GO" id="GO:0032259">
    <property type="term" value="P:methylation"/>
    <property type="evidence" value="ECO:0007669"/>
    <property type="project" value="UniProtKB-KW"/>
</dbReference>
<dbReference type="InterPro" id="IPR036074">
    <property type="entry name" value="CbiD_sf"/>
</dbReference>
<comment type="catalytic activity">
    <reaction evidence="5">
        <text>Co-precorrin-5B + S-adenosyl-L-methionine = Co-precorrin-6A + S-adenosyl-L-homocysteine</text>
        <dbReference type="Rhea" id="RHEA:26285"/>
        <dbReference type="ChEBI" id="CHEBI:57856"/>
        <dbReference type="ChEBI" id="CHEBI:59789"/>
        <dbReference type="ChEBI" id="CHEBI:60063"/>
        <dbReference type="ChEBI" id="CHEBI:60064"/>
        <dbReference type="EC" id="2.1.1.195"/>
    </reaction>
</comment>
<gene>
    <name evidence="5" type="primary">cbiD</name>
    <name evidence="6" type="ORF">SAMN05421779_11163</name>
</gene>
<dbReference type="AlphaFoldDB" id="A0A1N7Q7K1"/>
<evidence type="ECO:0000313" key="7">
    <source>
        <dbReference type="Proteomes" id="UP000185678"/>
    </source>
</evidence>
<name>A0A1N7Q7K1_9PROT</name>
<dbReference type="InterPro" id="IPR002748">
    <property type="entry name" value="CbiD"/>
</dbReference>
<dbReference type="STRING" id="80876.SAMN05421779_11163"/>
<keyword evidence="2 5" id="KW-0489">Methyltransferase</keyword>
<evidence type="ECO:0000256" key="5">
    <source>
        <dbReference type="HAMAP-Rule" id="MF_00787"/>
    </source>
</evidence>
<dbReference type="UniPathway" id="UPA00148">
    <property type="reaction ID" value="UER00227"/>
</dbReference>
<sequence>MPASPEDFSDGKPLRSGWTTGACATAATKAACMALFGDGFPDPVSITLPRGETPSFALSLTERGDGWARAAVIKDAGDDPDVTHGATIIATVRHAPTGSGIVFRAGTGVGTVTKPGLPLPPGEPAINPVPRRLMSAEVVAITNRHRCPADLEIEISVPNGAALALATWNPRLGILGGLSILGTTGVVVPYSCSAWIHSIQRGIDVARATGLSHVVASVGNTSERAALTLTGLPAEAVIDMGDFVGGMLKYLRRHPLPHVIIAGGFAKLSKLARGAMDLHSKRSQVDLPYLADHLRRLGADEALIAHAMSANTALEVLEMSRSAGLPLGDAIAADATRAASDVLDRDDVAVSVLVFDRKGVLVGRHPAATP</sequence>
<evidence type="ECO:0000256" key="2">
    <source>
        <dbReference type="ARBA" id="ARBA00022603"/>
    </source>
</evidence>
<dbReference type="HAMAP" id="MF_00787">
    <property type="entry name" value="CbiD"/>
    <property type="match status" value="1"/>
</dbReference>
<keyword evidence="7" id="KW-1185">Reference proteome</keyword>
<dbReference type="Gene3D" id="3.30.2110.10">
    <property type="entry name" value="CbiD-like"/>
    <property type="match status" value="1"/>
</dbReference>
<evidence type="ECO:0000256" key="4">
    <source>
        <dbReference type="ARBA" id="ARBA00022691"/>
    </source>
</evidence>
<comment type="similarity">
    <text evidence="5">Belongs to the CbiD family.</text>
</comment>
<dbReference type="OrthoDB" id="6439987at2"/>
<organism evidence="6 7">
    <name type="scientific">Insolitispirillum peregrinum</name>
    <dbReference type="NCBI Taxonomy" id="80876"/>
    <lineage>
        <taxon>Bacteria</taxon>
        <taxon>Pseudomonadati</taxon>
        <taxon>Pseudomonadota</taxon>
        <taxon>Alphaproteobacteria</taxon>
        <taxon>Rhodospirillales</taxon>
        <taxon>Novispirillaceae</taxon>
        <taxon>Insolitispirillum</taxon>
    </lineage>
</organism>
<proteinExistence type="inferred from homology"/>
<dbReference type="Pfam" id="PF01888">
    <property type="entry name" value="CbiD"/>
    <property type="match status" value="1"/>
</dbReference>
<dbReference type="PANTHER" id="PTHR35863:SF1">
    <property type="entry name" value="COBALT-PRECORRIN-5B C(1)-METHYLTRANSFERASE"/>
    <property type="match status" value="1"/>
</dbReference>
<dbReference type="RefSeq" id="WP_076402066.1">
    <property type="nucleotide sequence ID" value="NZ_FTOA01000011.1"/>
</dbReference>
<dbReference type="EMBL" id="FTOA01000011">
    <property type="protein sequence ID" value="SIT18833.1"/>
    <property type="molecule type" value="Genomic_DNA"/>
</dbReference>
<dbReference type="GO" id="GO:0019251">
    <property type="term" value="P:anaerobic cobalamin biosynthetic process"/>
    <property type="evidence" value="ECO:0007669"/>
    <property type="project" value="UniProtKB-UniRule"/>
</dbReference>
<evidence type="ECO:0000256" key="3">
    <source>
        <dbReference type="ARBA" id="ARBA00022679"/>
    </source>
</evidence>
<protein>
    <recommendedName>
        <fullName evidence="5">Cobalt-precorrin-5B C(1)-methyltransferase</fullName>
        <ecNumber evidence="5">2.1.1.195</ecNumber>
    </recommendedName>
    <alternativeName>
        <fullName evidence="5">Cobalt-precorrin-6A synthase</fullName>
    </alternativeName>
</protein>
<evidence type="ECO:0000313" key="6">
    <source>
        <dbReference type="EMBL" id="SIT18833.1"/>
    </source>
</evidence>
<dbReference type="NCBIfam" id="NF000849">
    <property type="entry name" value="PRK00075.1-1"/>
    <property type="match status" value="1"/>
</dbReference>
<comment type="pathway">
    <text evidence="5">Cofactor biosynthesis; adenosylcobalamin biosynthesis; cob(II)yrinate a,c-diamide from sirohydrochlorin (anaerobic route): step 6/10.</text>
</comment>
<accession>A0A1N7Q7K1</accession>
<dbReference type="GO" id="GO:0043780">
    <property type="term" value="F:cobalt-precorrin-5B C1-methyltransferase activity"/>
    <property type="evidence" value="ECO:0007669"/>
    <property type="project" value="RHEA"/>
</dbReference>
<dbReference type="PANTHER" id="PTHR35863">
    <property type="entry name" value="COBALT-PRECORRIN-5B C(1)-METHYLTRANSFERASE"/>
    <property type="match status" value="1"/>
</dbReference>
<comment type="function">
    <text evidence="5">Catalyzes the methylation of C-1 in cobalt-precorrin-5B to form cobalt-precorrin-6A.</text>
</comment>
<dbReference type="PIRSF" id="PIRSF026782">
    <property type="entry name" value="CbiD"/>
    <property type="match status" value="1"/>
</dbReference>
<keyword evidence="1 5" id="KW-0169">Cobalamin biosynthesis</keyword>